<feature type="domain" description="Integrase zinc-binding" evidence="1">
    <location>
        <begin position="236"/>
        <end position="283"/>
    </location>
</feature>
<accession>A0A1U7WI44</accession>
<proteinExistence type="predicted"/>
<dbReference type="PANTHER" id="PTHR48475:SF2">
    <property type="entry name" value="RIBONUCLEASE H"/>
    <property type="match status" value="1"/>
</dbReference>
<reference evidence="3" key="2">
    <citation type="submission" date="2025-08" db="UniProtKB">
        <authorList>
            <consortium name="RefSeq"/>
        </authorList>
    </citation>
    <scope>IDENTIFICATION</scope>
    <source>
        <tissue evidence="3">Leaf</tissue>
    </source>
</reference>
<gene>
    <name evidence="3" type="primary">LOC104228774</name>
</gene>
<sequence length="283" mass="32126">MVSNRGIEFNPDKIKAIEDITVVESIKAIQRLTERMAALGRLISRSSDQSHRFFSLLKKKNNFTWTPECQQLEELKRYLSSSPLLHTPKVDESLYLYLVVSKVTVSSWVKVWELRSSRTSVIPRPQLMFNQNGEADALANVGSSVEDGEISLGTVVKLSKLVVEGHAEINSTSLTWDWRNKCINYLKSGKLPSNSKESRTLQMKATQFTLAKDGTLYRIMFNGPLAICLGPGDTDYVLREIHEGTCRNHSGDESLVHKVIRAGYYWDSMKKDTKEFVRKCDKC</sequence>
<keyword evidence="2" id="KW-1185">Reference proteome</keyword>
<dbReference type="Gene3D" id="3.30.70.270">
    <property type="match status" value="1"/>
</dbReference>
<evidence type="ECO:0000313" key="2">
    <source>
        <dbReference type="Proteomes" id="UP000189701"/>
    </source>
</evidence>
<dbReference type="RefSeq" id="XP_009779612.1">
    <property type="nucleotide sequence ID" value="XM_009781310.1"/>
</dbReference>
<organism evidence="2 3">
    <name type="scientific">Nicotiana sylvestris</name>
    <name type="common">Wood tobacco</name>
    <name type="synonym">South American tobacco</name>
    <dbReference type="NCBI Taxonomy" id="4096"/>
    <lineage>
        <taxon>Eukaryota</taxon>
        <taxon>Viridiplantae</taxon>
        <taxon>Streptophyta</taxon>
        <taxon>Embryophyta</taxon>
        <taxon>Tracheophyta</taxon>
        <taxon>Spermatophyta</taxon>
        <taxon>Magnoliopsida</taxon>
        <taxon>eudicotyledons</taxon>
        <taxon>Gunneridae</taxon>
        <taxon>Pentapetalae</taxon>
        <taxon>asterids</taxon>
        <taxon>lamiids</taxon>
        <taxon>Solanales</taxon>
        <taxon>Solanaceae</taxon>
        <taxon>Nicotianoideae</taxon>
        <taxon>Nicotianeae</taxon>
        <taxon>Nicotiana</taxon>
    </lineage>
</organism>
<evidence type="ECO:0000259" key="1">
    <source>
        <dbReference type="Pfam" id="PF17921"/>
    </source>
</evidence>
<dbReference type="InterPro" id="IPR043128">
    <property type="entry name" value="Rev_trsase/Diguanyl_cyclase"/>
</dbReference>
<dbReference type="PANTHER" id="PTHR48475">
    <property type="entry name" value="RIBONUCLEASE H"/>
    <property type="match status" value="1"/>
</dbReference>
<dbReference type="AlphaFoldDB" id="A0A1U7WI44"/>
<dbReference type="InterPro" id="IPR041588">
    <property type="entry name" value="Integrase_H2C2"/>
</dbReference>
<reference evidence="2" key="1">
    <citation type="journal article" date="2013" name="Genome Biol.">
        <title>Reference genomes and transcriptomes of Nicotiana sylvestris and Nicotiana tomentosiformis.</title>
        <authorList>
            <person name="Sierro N."/>
            <person name="Battey J.N."/>
            <person name="Ouadi S."/>
            <person name="Bovet L."/>
            <person name="Goepfert S."/>
            <person name="Bakaher N."/>
            <person name="Peitsch M.C."/>
            <person name="Ivanov N.V."/>
        </authorList>
    </citation>
    <scope>NUCLEOTIDE SEQUENCE [LARGE SCALE GENOMIC DNA]</scope>
</reference>
<evidence type="ECO:0000313" key="3">
    <source>
        <dbReference type="RefSeq" id="XP_009779612.1"/>
    </source>
</evidence>
<protein>
    <submittedName>
        <fullName evidence="3">Uncharacterized protein LOC104228774</fullName>
    </submittedName>
</protein>
<dbReference type="InterPro" id="IPR043502">
    <property type="entry name" value="DNA/RNA_pol_sf"/>
</dbReference>
<dbReference type="eggNOG" id="KOG0017">
    <property type="taxonomic scope" value="Eukaryota"/>
</dbReference>
<dbReference type="SUPFAM" id="SSF56672">
    <property type="entry name" value="DNA/RNA polymerases"/>
    <property type="match status" value="1"/>
</dbReference>
<dbReference type="Pfam" id="PF17921">
    <property type="entry name" value="Integrase_H2C2"/>
    <property type="match status" value="1"/>
</dbReference>
<dbReference type="Proteomes" id="UP000189701">
    <property type="component" value="Unplaced"/>
</dbReference>
<name>A0A1U7WI44_NICSY</name>
<dbReference type="Gene3D" id="1.10.340.70">
    <property type="match status" value="1"/>
</dbReference>